<proteinExistence type="predicted"/>
<keyword evidence="1" id="KW-0472">Membrane</keyword>
<name>A0A150X679_9BACT</name>
<dbReference type="AlphaFoldDB" id="A0A150X679"/>
<feature type="transmembrane region" description="Helical" evidence="1">
    <location>
        <begin position="20"/>
        <end position="41"/>
    </location>
</feature>
<keyword evidence="3" id="KW-1185">Reference proteome</keyword>
<gene>
    <name evidence="2" type="ORF">AWW68_16510</name>
</gene>
<evidence type="ECO:0000313" key="3">
    <source>
        <dbReference type="Proteomes" id="UP000075606"/>
    </source>
</evidence>
<dbReference type="STRING" id="333140.AWW68_16510"/>
<organism evidence="2 3">
    <name type="scientific">Roseivirga spongicola</name>
    <dbReference type="NCBI Taxonomy" id="333140"/>
    <lineage>
        <taxon>Bacteria</taxon>
        <taxon>Pseudomonadati</taxon>
        <taxon>Bacteroidota</taxon>
        <taxon>Cytophagia</taxon>
        <taxon>Cytophagales</taxon>
        <taxon>Roseivirgaceae</taxon>
        <taxon>Roseivirga</taxon>
    </lineage>
</organism>
<keyword evidence="1" id="KW-0812">Transmembrane</keyword>
<evidence type="ECO:0000313" key="2">
    <source>
        <dbReference type="EMBL" id="KYG74249.1"/>
    </source>
</evidence>
<dbReference type="EMBL" id="LRPC01000028">
    <property type="protein sequence ID" value="KYG74249.1"/>
    <property type="molecule type" value="Genomic_DNA"/>
</dbReference>
<accession>A0A150X679</accession>
<evidence type="ECO:0000256" key="1">
    <source>
        <dbReference type="SAM" id="Phobius"/>
    </source>
</evidence>
<reference evidence="2 3" key="1">
    <citation type="submission" date="2016-01" db="EMBL/GenBank/DDBJ databases">
        <title>Genome sequencing of Roseivirga spongicola UST030701-084.</title>
        <authorList>
            <person name="Selvaratnam C."/>
            <person name="Thevarajoo S."/>
            <person name="Goh K.M."/>
            <person name="Ee R."/>
            <person name="Chan K.-G."/>
            <person name="Chong C.S."/>
        </authorList>
    </citation>
    <scope>NUCLEOTIDE SEQUENCE [LARGE SCALE GENOMIC DNA]</scope>
    <source>
        <strain evidence="2 3">UST030701-084</strain>
    </source>
</reference>
<keyword evidence="1" id="KW-1133">Transmembrane helix</keyword>
<comment type="caution">
    <text evidence="2">The sequence shown here is derived from an EMBL/GenBank/DDBJ whole genome shotgun (WGS) entry which is preliminary data.</text>
</comment>
<dbReference type="Proteomes" id="UP000075606">
    <property type="component" value="Unassembled WGS sequence"/>
</dbReference>
<protein>
    <submittedName>
        <fullName evidence="2">Uncharacterized protein</fullName>
    </submittedName>
</protein>
<dbReference type="RefSeq" id="WP_068224009.1">
    <property type="nucleotide sequence ID" value="NZ_CP139724.1"/>
</dbReference>
<sequence>MSQKAAHHHNPIKELVLADILTAGRFILNLVFFVVFIVLVLEMKSLLHIDIFPNYNFPIDEMVKDFF</sequence>